<reference evidence="1 2" key="1">
    <citation type="journal article" date="2012" name="Science">
        <title>The Paleozoic origin of enzymatic lignin decomposition reconstructed from 31 fungal genomes.</title>
        <authorList>
            <person name="Floudas D."/>
            <person name="Binder M."/>
            <person name="Riley R."/>
            <person name="Barry K."/>
            <person name="Blanchette R.A."/>
            <person name="Henrissat B."/>
            <person name="Martinez A.T."/>
            <person name="Otillar R."/>
            <person name="Spatafora J.W."/>
            <person name="Yadav J.S."/>
            <person name="Aerts A."/>
            <person name="Benoit I."/>
            <person name="Boyd A."/>
            <person name="Carlson A."/>
            <person name="Copeland A."/>
            <person name="Coutinho P.M."/>
            <person name="de Vries R.P."/>
            <person name="Ferreira P."/>
            <person name="Findley K."/>
            <person name="Foster B."/>
            <person name="Gaskell J."/>
            <person name="Glotzer D."/>
            <person name="Gorecki P."/>
            <person name="Heitman J."/>
            <person name="Hesse C."/>
            <person name="Hori C."/>
            <person name="Igarashi K."/>
            <person name="Jurgens J.A."/>
            <person name="Kallen N."/>
            <person name="Kersten P."/>
            <person name="Kohler A."/>
            <person name="Kuees U."/>
            <person name="Kumar T.K.A."/>
            <person name="Kuo A."/>
            <person name="LaButti K."/>
            <person name="Larrondo L.F."/>
            <person name="Lindquist E."/>
            <person name="Ling A."/>
            <person name="Lombard V."/>
            <person name="Lucas S."/>
            <person name="Lundell T."/>
            <person name="Martin R."/>
            <person name="McLaughlin D.J."/>
            <person name="Morgenstern I."/>
            <person name="Morin E."/>
            <person name="Murat C."/>
            <person name="Nagy L.G."/>
            <person name="Nolan M."/>
            <person name="Ohm R.A."/>
            <person name="Patyshakuliyeva A."/>
            <person name="Rokas A."/>
            <person name="Ruiz-Duenas F.J."/>
            <person name="Sabat G."/>
            <person name="Salamov A."/>
            <person name="Samejima M."/>
            <person name="Schmutz J."/>
            <person name="Slot J.C."/>
            <person name="St John F."/>
            <person name="Stenlid J."/>
            <person name="Sun H."/>
            <person name="Sun S."/>
            <person name="Syed K."/>
            <person name="Tsang A."/>
            <person name="Wiebenga A."/>
            <person name="Young D."/>
            <person name="Pisabarro A."/>
            <person name="Eastwood D.C."/>
            <person name="Martin F."/>
            <person name="Cullen D."/>
            <person name="Grigoriev I.V."/>
            <person name="Hibbett D.S."/>
        </authorList>
    </citation>
    <scope>NUCLEOTIDE SEQUENCE [LARGE SCALE GENOMIC DNA]</scope>
    <source>
        <strain evidence="1 2">DJM-731 SS1</strain>
    </source>
</reference>
<gene>
    <name evidence="1" type="ORF">DACRYDRAFT_19759</name>
</gene>
<dbReference type="GeneID" id="63686708"/>
<sequence length="59" mass="6438">MGRQNSGSMVVGICNGFRSEILAKCSLSEDGGVYRRLLSQRKTNSSGPQLFHCRASALY</sequence>
<evidence type="ECO:0000313" key="2">
    <source>
        <dbReference type="Proteomes" id="UP000030653"/>
    </source>
</evidence>
<accession>M5GGB1</accession>
<dbReference type="RefSeq" id="XP_040632072.1">
    <property type="nucleotide sequence ID" value="XM_040771646.1"/>
</dbReference>
<dbReference type="EMBL" id="JH795856">
    <property type="protein sequence ID" value="EJU05178.1"/>
    <property type="molecule type" value="Genomic_DNA"/>
</dbReference>
<name>M5GGB1_DACPD</name>
<organism evidence="1 2">
    <name type="scientific">Dacryopinax primogenitus (strain DJM 731)</name>
    <name type="common">Brown rot fungus</name>
    <dbReference type="NCBI Taxonomy" id="1858805"/>
    <lineage>
        <taxon>Eukaryota</taxon>
        <taxon>Fungi</taxon>
        <taxon>Dikarya</taxon>
        <taxon>Basidiomycota</taxon>
        <taxon>Agaricomycotina</taxon>
        <taxon>Dacrymycetes</taxon>
        <taxon>Dacrymycetales</taxon>
        <taxon>Dacrymycetaceae</taxon>
        <taxon>Dacryopinax</taxon>
    </lineage>
</organism>
<protein>
    <submittedName>
        <fullName evidence="1">Uncharacterized protein</fullName>
    </submittedName>
</protein>
<keyword evidence="2" id="KW-1185">Reference proteome</keyword>
<dbReference type="Proteomes" id="UP000030653">
    <property type="component" value="Unassembled WGS sequence"/>
</dbReference>
<evidence type="ECO:0000313" key="1">
    <source>
        <dbReference type="EMBL" id="EJU05178.1"/>
    </source>
</evidence>
<dbReference type="HOGENOM" id="CLU_2960690_0_0_1"/>
<dbReference type="AlphaFoldDB" id="M5GGB1"/>
<proteinExistence type="predicted"/>